<evidence type="ECO:0000313" key="2">
    <source>
        <dbReference type="EMBL" id="KKL44354.1"/>
    </source>
</evidence>
<dbReference type="PANTHER" id="PTHR33677">
    <property type="entry name" value="TRANSCRIPTIONAL REPRESSOR FRMR-RELATED"/>
    <property type="match status" value="1"/>
</dbReference>
<dbReference type="CDD" id="cd10148">
    <property type="entry name" value="CsoR-like_DUF156"/>
    <property type="match status" value="1"/>
</dbReference>
<organism evidence="2">
    <name type="scientific">marine sediment metagenome</name>
    <dbReference type="NCBI Taxonomy" id="412755"/>
    <lineage>
        <taxon>unclassified sequences</taxon>
        <taxon>metagenomes</taxon>
        <taxon>ecological metagenomes</taxon>
    </lineage>
</organism>
<reference evidence="2" key="1">
    <citation type="journal article" date="2015" name="Nature">
        <title>Complex archaea that bridge the gap between prokaryotes and eukaryotes.</title>
        <authorList>
            <person name="Spang A."/>
            <person name="Saw J.H."/>
            <person name="Jorgensen S.L."/>
            <person name="Zaremba-Niedzwiedzka K."/>
            <person name="Martijn J."/>
            <person name="Lind A.E."/>
            <person name="van Eijk R."/>
            <person name="Schleper C."/>
            <person name="Guy L."/>
            <person name="Ettema T.J."/>
        </authorList>
    </citation>
    <scope>NUCLEOTIDE SEQUENCE</scope>
</reference>
<feature type="region of interest" description="Disordered" evidence="1">
    <location>
        <begin position="1"/>
        <end position="25"/>
    </location>
</feature>
<dbReference type="EMBL" id="LAZR01034789">
    <property type="protein sequence ID" value="KKL44354.1"/>
    <property type="molecule type" value="Genomic_DNA"/>
</dbReference>
<dbReference type="Gene3D" id="1.20.58.1000">
    <property type="entry name" value="Metal-sensitive repressor, helix protomer"/>
    <property type="match status" value="1"/>
</dbReference>
<gene>
    <name evidence="2" type="ORF">LCGC14_2366510</name>
</gene>
<dbReference type="GO" id="GO:0006355">
    <property type="term" value="P:regulation of DNA-templated transcription"/>
    <property type="evidence" value="ECO:0007669"/>
    <property type="project" value="InterPro"/>
</dbReference>
<evidence type="ECO:0000256" key="1">
    <source>
        <dbReference type="SAM" id="MobiDB-lite"/>
    </source>
</evidence>
<dbReference type="GO" id="GO:0046872">
    <property type="term" value="F:metal ion binding"/>
    <property type="evidence" value="ECO:0007669"/>
    <property type="project" value="InterPro"/>
</dbReference>
<proteinExistence type="predicted"/>
<accession>A0A0F9C5B0</accession>
<comment type="caution">
    <text evidence="2">The sequence shown here is derived from an EMBL/GenBank/DDBJ whole genome shotgun (WGS) entry which is preliminary data.</text>
</comment>
<protein>
    <submittedName>
        <fullName evidence="2">Uncharacterized protein</fullName>
    </submittedName>
</protein>
<dbReference type="Pfam" id="PF02583">
    <property type="entry name" value="Trns_repr_metal"/>
    <property type="match status" value="1"/>
</dbReference>
<name>A0A0F9C5B0_9ZZZZ</name>
<dbReference type="InterPro" id="IPR003735">
    <property type="entry name" value="Metal_Tscrpt_repr"/>
</dbReference>
<feature type="compositionally biased region" description="Basic and acidic residues" evidence="1">
    <location>
        <begin position="10"/>
        <end position="23"/>
    </location>
</feature>
<dbReference type="InterPro" id="IPR038390">
    <property type="entry name" value="Metal_Tscrpt_repr_sf"/>
</dbReference>
<dbReference type="AlphaFoldDB" id="A0A0F9C5B0"/>
<dbReference type="GO" id="GO:0003677">
    <property type="term" value="F:DNA binding"/>
    <property type="evidence" value="ECO:0007669"/>
    <property type="project" value="InterPro"/>
</dbReference>
<sequence>MAETIINQSMKEKMELKVSEKPGPHPTNKAAFRRLKIIEGQVKGIQRMIEDEKYCIDILTQISATRAALDGVGKVILRRHLDQCVSNAIGKDDVKVKKILDELMEIFAKEGI</sequence>